<comment type="similarity">
    <text evidence="2">In the C-terminal section; belongs to the UPF0157 (GrpB) family.</text>
</comment>
<comment type="caution">
    <text evidence="8">The sequence shown here is derived from an EMBL/GenBank/DDBJ whole genome shotgun (WGS) entry which is preliminary data.</text>
</comment>
<keyword evidence="5 6" id="KW-0067">ATP-binding</keyword>
<dbReference type="InterPro" id="IPR007344">
    <property type="entry name" value="GrpB/CoaE"/>
</dbReference>
<reference evidence="9" key="1">
    <citation type="journal article" date="2019" name="Int. J. Syst. Evol. Microbiol.">
        <title>The Global Catalogue of Microorganisms (GCM) 10K type strain sequencing project: providing services to taxonomists for standard genome sequencing and annotation.</title>
        <authorList>
            <consortium name="The Broad Institute Genomics Platform"/>
            <consortium name="The Broad Institute Genome Sequencing Center for Infectious Disease"/>
            <person name="Wu L."/>
            <person name="Ma J."/>
        </authorList>
    </citation>
    <scope>NUCLEOTIDE SEQUENCE [LARGE SCALE GENOMIC DNA]</scope>
    <source>
        <strain evidence="9">JCM 3367</strain>
    </source>
</reference>
<evidence type="ECO:0000256" key="2">
    <source>
        <dbReference type="ARBA" id="ARBA00011058"/>
    </source>
</evidence>
<comment type="similarity">
    <text evidence="1">In the N-terminal section; belongs to the CoaE family.</text>
</comment>
<sequence length="364" mass="38596">MAVLTIGLTGGIGAGKSTVARRLGALGAVVIDADVVARDVVRAGGDGLAEVVAAFGSRVVGADGELDRVALGAIVFADADRRALLERIIHPRVRERAERLERSAPADAIVVHDIPLLVESGQAAAFPLVIVVAATVETRVARLIRHRAMPAGQARARIDAQASDADRLAAADVVLRNDGPVDALDESVDRLWNERLLPFEANLRRGQSPPRPEPLVVVPLDPSWPEQAARLIARLRRALGAAVVRADHVGPTAVGRPAVDVLDIQVVTPSVETARAGVARCAGIGLVPDGAGASADREQVLGRLREADPGRLVNVRLVPRQSPLWADELRLRDWLRADPDGRGDASADGYAQARAWAERRGWSP</sequence>
<name>A0ABP6AIY7_9ACTN</name>
<keyword evidence="4 6" id="KW-0547">Nucleotide-binding</keyword>
<accession>A0ABP6AIY7</accession>
<comment type="subcellular location">
    <subcellularLocation>
        <location evidence="6">Cytoplasm</location>
    </subcellularLocation>
</comment>
<dbReference type="SUPFAM" id="SSF81301">
    <property type="entry name" value="Nucleotidyltransferase"/>
    <property type="match status" value="1"/>
</dbReference>
<dbReference type="CDD" id="cd02022">
    <property type="entry name" value="DPCK"/>
    <property type="match status" value="1"/>
</dbReference>
<keyword evidence="6" id="KW-0173">Coenzyme A biosynthesis</keyword>
<dbReference type="PANTHER" id="PTHR10695:SF46">
    <property type="entry name" value="BIFUNCTIONAL COENZYME A SYNTHASE-RELATED"/>
    <property type="match status" value="1"/>
</dbReference>
<dbReference type="NCBIfam" id="TIGR00152">
    <property type="entry name" value="dephospho-CoA kinase"/>
    <property type="match status" value="1"/>
</dbReference>
<evidence type="ECO:0000256" key="7">
    <source>
        <dbReference type="NCBIfam" id="TIGR00152"/>
    </source>
</evidence>
<dbReference type="EMBL" id="BAAARY010000004">
    <property type="protein sequence ID" value="GAA2516794.1"/>
    <property type="molecule type" value="Genomic_DNA"/>
</dbReference>
<dbReference type="PROSITE" id="PS51219">
    <property type="entry name" value="DPCK"/>
    <property type="match status" value="1"/>
</dbReference>
<comment type="catalytic activity">
    <reaction evidence="6">
        <text>3'-dephospho-CoA + ATP = ADP + CoA + H(+)</text>
        <dbReference type="Rhea" id="RHEA:18245"/>
        <dbReference type="ChEBI" id="CHEBI:15378"/>
        <dbReference type="ChEBI" id="CHEBI:30616"/>
        <dbReference type="ChEBI" id="CHEBI:57287"/>
        <dbReference type="ChEBI" id="CHEBI:57328"/>
        <dbReference type="ChEBI" id="CHEBI:456216"/>
        <dbReference type="EC" id="2.7.1.24"/>
    </reaction>
</comment>
<dbReference type="InterPro" id="IPR027417">
    <property type="entry name" value="P-loop_NTPase"/>
</dbReference>
<evidence type="ECO:0000256" key="1">
    <source>
        <dbReference type="ARBA" id="ARBA00008826"/>
    </source>
</evidence>
<dbReference type="GO" id="GO:0016301">
    <property type="term" value="F:kinase activity"/>
    <property type="evidence" value="ECO:0007669"/>
    <property type="project" value="UniProtKB-KW"/>
</dbReference>
<feature type="binding site" evidence="6">
    <location>
        <begin position="13"/>
        <end position="18"/>
    </location>
    <ligand>
        <name>ATP</name>
        <dbReference type="ChEBI" id="CHEBI:30616"/>
    </ligand>
</feature>
<evidence type="ECO:0000256" key="6">
    <source>
        <dbReference type="HAMAP-Rule" id="MF_00376"/>
    </source>
</evidence>
<dbReference type="SUPFAM" id="SSF52540">
    <property type="entry name" value="P-loop containing nucleoside triphosphate hydrolases"/>
    <property type="match status" value="1"/>
</dbReference>
<keyword evidence="6" id="KW-0808">Transferase</keyword>
<dbReference type="Gene3D" id="3.30.460.10">
    <property type="entry name" value="Beta Polymerase, domain 2"/>
    <property type="match status" value="1"/>
</dbReference>
<dbReference type="PANTHER" id="PTHR10695">
    <property type="entry name" value="DEPHOSPHO-COA KINASE-RELATED"/>
    <property type="match status" value="1"/>
</dbReference>
<dbReference type="Proteomes" id="UP001499978">
    <property type="component" value="Unassembled WGS sequence"/>
</dbReference>
<organism evidence="8 9">
    <name type="scientific">Pilimelia columellifera subsp. columellifera</name>
    <dbReference type="NCBI Taxonomy" id="706583"/>
    <lineage>
        <taxon>Bacteria</taxon>
        <taxon>Bacillati</taxon>
        <taxon>Actinomycetota</taxon>
        <taxon>Actinomycetes</taxon>
        <taxon>Micromonosporales</taxon>
        <taxon>Micromonosporaceae</taxon>
        <taxon>Pilimelia</taxon>
    </lineage>
</organism>
<evidence type="ECO:0000313" key="8">
    <source>
        <dbReference type="EMBL" id="GAA2516794.1"/>
    </source>
</evidence>
<evidence type="ECO:0000256" key="5">
    <source>
        <dbReference type="ARBA" id="ARBA00022840"/>
    </source>
</evidence>
<dbReference type="Pfam" id="PF01121">
    <property type="entry name" value="CoaE"/>
    <property type="match status" value="1"/>
</dbReference>
<keyword evidence="6 8" id="KW-0418">Kinase</keyword>
<keyword evidence="9" id="KW-1185">Reference proteome</keyword>
<evidence type="ECO:0000313" key="9">
    <source>
        <dbReference type="Proteomes" id="UP001499978"/>
    </source>
</evidence>
<comment type="function">
    <text evidence="6">Catalyzes the phosphorylation of the 3'-hydroxyl group of dephosphocoenzyme A to form coenzyme A.</text>
</comment>
<evidence type="ECO:0000256" key="4">
    <source>
        <dbReference type="ARBA" id="ARBA00022741"/>
    </source>
</evidence>
<dbReference type="InterPro" id="IPR043519">
    <property type="entry name" value="NT_sf"/>
</dbReference>
<evidence type="ECO:0000256" key="3">
    <source>
        <dbReference type="ARBA" id="ARBA00022490"/>
    </source>
</evidence>
<proteinExistence type="inferred from homology"/>
<dbReference type="HAMAP" id="MF_00376">
    <property type="entry name" value="Dephospho_CoA_kinase"/>
    <property type="match status" value="1"/>
</dbReference>
<dbReference type="NCBIfam" id="NF002879">
    <property type="entry name" value="PRK03333.1"/>
    <property type="match status" value="1"/>
</dbReference>
<dbReference type="Pfam" id="PF04229">
    <property type="entry name" value="GrpB"/>
    <property type="match status" value="1"/>
</dbReference>
<gene>
    <name evidence="6 8" type="primary">coaE</name>
    <name evidence="8" type="ORF">GCM10010201_11910</name>
</gene>
<dbReference type="Gene3D" id="3.40.50.300">
    <property type="entry name" value="P-loop containing nucleotide triphosphate hydrolases"/>
    <property type="match status" value="1"/>
</dbReference>
<dbReference type="EC" id="2.7.1.24" evidence="6 7"/>
<keyword evidence="3 6" id="KW-0963">Cytoplasm</keyword>
<comment type="pathway">
    <text evidence="6">Cofactor biosynthesis; coenzyme A biosynthesis; CoA from (R)-pantothenate: step 5/5.</text>
</comment>
<dbReference type="InterPro" id="IPR001977">
    <property type="entry name" value="Depp_CoAkinase"/>
</dbReference>
<comment type="similarity">
    <text evidence="6">Belongs to the CoaE family.</text>
</comment>
<protein>
    <recommendedName>
        <fullName evidence="6 7">Dephospho-CoA kinase</fullName>
        <ecNumber evidence="6 7">2.7.1.24</ecNumber>
    </recommendedName>
    <alternativeName>
        <fullName evidence="6">Dephosphocoenzyme A kinase</fullName>
    </alternativeName>
</protein>